<evidence type="ECO:0000313" key="6">
    <source>
        <dbReference type="Proteomes" id="UP000027222"/>
    </source>
</evidence>
<dbReference type="InterPro" id="IPR024156">
    <property type="entry name" value="Small_GTPase_ARF"/>
</dbReference>
<sequence length="399" mass="44288">MASAIRSLLSRLYPNTEDYTVTIVGLGGSGKTTLLYLLKLGQIVTTIPSIGFNVEAVNVTTATGKPFRMRGWDIGTGCGIQYLYGVITAYINSSEALIWVVDASDKERLEESVDALKNILFWADTDANRPKNMPPVLILANKSDKPNAMSLDYIRISFAKVTAGRLTSVFKTSMTGNTLVGTGLPEAFDWLQLALEISKSGKNPSLLKAVEPRMPNPRSQSTLAEKLESWLTRTETDSPPDELMARFNACRLPDWDHYTHIRIAYVILTKYGRKEGKDLIFKGLEKYISVSPQTKGRSFHVSMTYFWIQIVHFGIRNMPTTPSSIASPSPPLSEPNLASPDDFARFLLINPHVADGNLWSDYYTKDVMMSPKAKAEMVLPDKKPLPNLVVRDAITTFGV</sequence>
<keyword evidence="4" id="KW-0460">Magnesium</keyword>
<evidence type="ECO:0000313" key="5">
    <source>
        <dbReference type="EMBL" id="KDR67804.1"/>
    </source>
</evidence>
<dbReference type="Proteomes" id="UP000027222">
    <property type="component" value="Unassembled WGS sequence"/>
</dbReference>
<keyword evidence="4" id="KW-0479">Metal-binding</keyword>
<keyword evidence="1 3" id="KW-0547">Nucleotide-binding</keyword>
<dbReference type="InterPro" id="IPR027417">
    <property type="entry name" value="P-loop_NTPase"/>
</dbReference>
<feature type="binding site" evidence="3">
    <location>
        <begin position="25"/>
        <end position="32"/>
    </location>
    <ligand>
        <name>GTP</name>
        <dbReference type="ChEBI" id="CHEBI:37565"/>
    </ligand>
</feature>
<dbReference type="PROSITE" id="PS51417">
    <property type="entry name" value="ARF"/>
    <property type="match status" value="1"/>
</dbReference>
<name>A0A067SJ86_GALM3</name>
<organism evidence="5 6">
    <name type="scientific">Galerina marginata (strain CBS 339.88)</name>
    <dbReference type="NCBI Taxonomy" id="685588"/>
    <lineage>
        <taxon>Eukaryota</taxon>
        <taxon>Fungi</taxon>
        <taxon>Dikarya</taxon>
        <taxon>Basidiomycota</taxon>
        <taxon>Agaricomycotina</taxon>
        <taxon>Agaricomycetes</taxon>
        <taxon>Agaricomycetidae</taxon>
        <taxon>Agaricales</taxon>
        <taxon>Agaricineae</taxon>
        <taxon>Strophariaceae</taxon>
        <taxon>Galerina</taxon>
    </lineage>
</organism>
<dbReference type="STRING" id="685588.A0A067SJ86"/>
<dbReference type="OrthoDB" id="427186at2759"/>
<feature type="binding site" evidence="4">
    <location>
        <position position="49"/>
    </location>
    <ligand>
        <name>Mg(2+)</name>
        <dbReference type="ChEBI" id="CHEBI:18420"/>
    </ligand>
</feature>
<dbReference type="GO" id="GO:0003924">
    <property type="term" value="F:GTPase activity"/>
    <property type="evidence" value="ECO:0007669"/>
    <property type="project" value="InterPro"/>
</dbReference>
<dbReference type="SUPFAM" id="SSF52540">
    <property type="entry name" value="P-loop containing nucleoside triphosphate hydrolases"/>
    <property type="match status" value="1"/>
</dbReference>
<dbReference type="SMART" id="SM00177">
    <property type="entry name" value="ARF"/>
    <property type="match status" value="1"/>
</dbReference>
<protein>
    <recommendedName>
        <fullName evidence="7">ADP-ribosylation factor</fullName>
    </recommendedName>
</protein>
<dbReference type="SMART" id="SM00178">
    <property type="entry name" value="SAR"/>
    <property type="match status" value="1"/>
</dbReference>
<evidence type="ECO:0000256" key="1">
    <source>
        <dbReference type="ARBA" id="ARBA00022741"/>
    </source>
</evidence>
<evidence type="ECO:0000256" key="2">
    <source>
        <dbReference type="ARBA" id="ARBA00023134"/>
    </source>
</evidence>
<dbReference type="Gene3D" id="3.40.50.300">
    <property type="entry name" value="P-loop containing nucleotide triphosphate hydrolases"/>
    <property type="match status" value="1"/>
</dbReference>
<evidence type="ECO:0008006" key="7">
    <source>
        <dbReference type="Google" id="ProtNLM"/>
    </source>
</evidence>
<dbReference type="EMBL" id="KL142412">
    <property type="protein sequence ID" value="KDR67804.1"/>
    <property type="molecule type" value="Genomic_DNA"/>
</dbReference>
<gene>
    <name evidence="5" type="ORF">GALMADRAFT_216186</name>
</gene>
<feature type="binding site" evidence="4">
    <location>
        <position position="32"/>
    </location>
    <ligand>
        <name>Mg(2+)</name>
        <dbReference type="ChEBI" id="CHEBI:18420"/>
    </ligand>
</feature>
<evidence type="ECO:0000256" key="3">
    <source>
        <dbReference type="PIRSR" id="PIRSR606689-1"/>
    </source>
</evidence>
<dbReference type="HOGENOM" id="CLU_690875_0_0_1"/>
<accession>A0A067SJ86</accession>
<dbReference type="InterPro" id="IPR006689">
    <property type="entry name" value="Small_GTPase_ARF/SAR"/>
</dbReference>
<evidence type="ECO:0000256" key="4">
    <source>
        <dbReference type="PIRSR" id="PIRSR606689-2"/>
    </source>
</evidence>
<dbReference type="Pfam" id="PF00025">
    <property type="entry name" value="Arf"/>
    <property type="match status" value="1"/>
</dbReference>
<proteinExistence type="predicted"/>
<dbReference type="AlphaFoldDB" id="A0A067SJ86"/>
<feature type="binding site" evidence="3">
    <location>
        <begin position="141"/>
        <end position="144"/>
    </location>
    <ligand>
        <name>GTP</name>
        <dbReference type="ChEBI" id="CHEBI:37565"/>
    </ligand>
</feature>
<dbReference type="GO" id="GO:0005525">
    <property type="term" value="F:GTP binding"/>
    <property type="evidence" value="ECO:0007669"/>
    <property type="project" value="UniProtKB-KW"/>
</dbReference>
<dbReference type="PANTHER" id="PTHR11711">
    <property type="entry name" value="ADP RIBOSYLATION FACTOR-RELATED"/>
    <property type="match status" value="1"/>
</dbReference>
<keyword evidence="6" id="KW-1185">Reference proteome</keyword>
<dbReference type="GO" id="GO:0046872">
    <property type="term" value="F:metal ion binding"/>
    <property type="evidence" value="ECO:0007669"/>
    <property type="project" value="UniProtKB-KW"/>
</dbReference>
<reference evidence="6" key="1">
    <citation type="journal article" date="2014" name="Proc. Natl. Acad. Sci. U.S.A.">
        <title>Extensive sampling of basidiomycete genomes demonstrates inadequacy of the white-rot/brown-rot paradigm for wood decay fungi.</title>
        <authorList>
            <person name="Riley R."/>
            <person name="Salamov A.A."/>
            <person name="Brown D.W."/>
            <person name="Nagy L.G."/>
            <person name="Floudas D."/>
            <person name="Held B.W."/>
            <person name="Levasseur A."/>
            <person name="Lombard V."/>
            <person name="Morin E."/>
            <person name="Otillar R."/>
            <person name="Lindquist E.A."/>
            <person name="Sun H."/>
            <person name="LaButti K.M."/>
            <person name="Schmutz J."/>
            <person name="Jabbour D."/>
            <person name="Luo H."/>
            <person name="Baker S.E."/>
            <person name="Pisabarro A.G."/>
            <person name="Walton J.D."/>
            <person name="Blanchette R.A."/>
            <person name="Henrissat B."/>
            <person name="Martin F."/>
            <person name="Cullen D."/>
            <person name="Hibbett D.S."/>
            <person name="Grigoriev I.V."/>
        </authorList>
    </citation>
    <scope>NUCLEOTIDE SEQUENCE [LARGE SCALE GENOMIC DNA]</scope>
    <source>
        <strain evidence="6">CBS 339.88</strain>
    </source>
</reference>
<keyword evidence="2 3" id="KW-0342">GTP-binding</keyword>